<accession>A0A252A4S8</accession>
<dbReference type="Proteomes" id="UP000194639">
    <property type="component" value="Unassembled WGS sequence"/>
</dbReference>
<reference evidence="1 2" key="1">
    <citation type="submission" date="2014-06" db="EMBL/GenBank/DDBJ databases">
        <authorList>
            <person name="Ju J."/>
            <person name="Zhang J."/>
        </authorList>
    </citation>
    <scope>NUCLEOTIDE SEQUENCE [LARGE SCALE GENOMIC DNA]</scope>
    <source>
        <strain evidence="1">DmW_045</strain>
    </source>
</reference>
<protein>
    <recommendedName>
        <fullName evidence="3">DUF2867 domain-containing protein</fullName>
    </recommendedName>
</protein>
<organism evidence="1 2">
    <name type="scientific">Acetobacter orientalis</name>
    <dbReference type="NCBI Taxonomy" id="146474"/>
    <lineage>
        <taxon>Bacteria</taxon>
        <taxon>Pseudomonadati</taxon>
        <taxon>Pseudomonadota</taxon>
        <taxon>Alphaproteobacteria</taxon>
        <taxon>Acetobacterales</taxon>
        <taxon>Acetobacteraceae</taxon>
        <taxon>Acetobacter</taxon>
    </lineage>
</organism>
<dbReference type="AlphaFoldDB" id="A0A252A4S8"/>
<sequence length="196" mass="22028">MSPSGGTVMLRTPPYLPSFQFHEAHELTCAGNPQQLLQAILTQNLRQDPLIGFFMALRERVPGIFLRRKPPQNTAAAPNPFGLDNFTRLETTPTHMTLGLVGRFWRPTFGLYPIADLSAFKAFNTPGIAKLVLTFEVEPAPKHTVKLATQTWVYCPDTATRFKMQLYWALIRPASGLIRRRILALAAKQARTTRPL</sequence>
<proteinExistence type="predicted"/>
<name>A0A252A4S8_9PROT</name>
<evidence type="ECO:0000313" key="1">
    <source>
        <dbReference type="EMBL" id="OUI84413.1"/>
    </source>
</evidence>
<dbReference type="EMBL" id="JOMO01000011">
    <property type="protein sequence ID" value="OUI84413.1"/>
    <property type="molecule type" value="Genomic_DNA"/>
</dbReference>
<evidence type="ECO:0008006" key="3">
    <source>
        <dbReference type="Google" id="ProtNLM"/>
    </source>
</evidence>
<evidence type="ECO:0000313" key="2">
    <source>
        <dbReference type="Proteomes" id="UP000194639"/>
    </source>
</evidence>
<gene>
    <name evidence="1" type="ORF">HK12_00475</name>
</gene>
<comment type="caution">
    <text evidence="1">The sequence shown here is derived from an EMBL/GenBank/DDBJ whole genome shotgun (WGS) entry which is preliminary data.</text>
</comment>